<dbReference type="EMBL" id="BAABHS010000028">
    <property type="protein sequence ID" value="GAA4984389.1"/>
    <property type="molecule type" value="Genomic_DNA"/>
</dbReference>
<evidence type="ECO:0000256" key="4">
    <source>
        <dbReference type="ARBA" id="ARBA00023098"/>
    </source>
</evidence>
<keyword evidence="2 7" id="KW-0436">Ligase</keyword>
<feature type="domain" description="AMP-dependent synthetase/ligase" evidence="5">
    <location>
        <begin position="17"/>
        <end position="383"/>
    </location>
</feature>
<evidence type="ECO:0000259" key="5">
    <source>
        <dbReference type="Pfam" id="PF00501"/>
    </source>
</evidence>
<accession>A0ABP9I1T3</accession>
<dbReference type="InterPro" id="IPR000873">
    <property type="entry name" value="AMP-dep_synth/lig_dom"/>
</dbReference>
<dbReference type="InterPro" id="IPR042099">
    <property type="entry name" value="ANL_N_sf"/>
</dbReference>
<evidence type="ECO:0000256" key="1">
    <source>
        <dbReference type="ARBA" id="ARBA00006432"/>
    </source>
</evidence>
<reference evidence="8" key="1">
    <citation type="journal article" date="2019" name="Int. J. Syst. Evol. Microbiol.">
        <title>The Global Catalogue of Microorganisms (GCM) 10K type strain sequencing project: providing services to taxonomists for standard genome sequencing and annotation.</title>
        <authorList>
            <consortium name="The Broad Institute Genomics Platform"/>
            <consortium name="The Broad Institute Genome Sequencing Center for Infectious Disease"/>
            <person name="Wu L."/>
            <person name="Ma J."/>
        </authorList>
    </citation>
    <scope>NUCLEOTIDE SEQUENCE [LARGE SCALE GENOMIC DNA]</scope>
    <source>
        <strain evidence="8">JCM 17986</strain>
    </source>
</reference>
<proteinExistence type="inferred from homology"/>
<dbReference type="SUPFAM" id="SSF56801">
    <property type="entry name" value="Acetyl-CoA synthetase-like"/>
    <property type="match status" value="1"/>
</dbReference>
<dbReference type="InterPro" id="IPR020845">
    <property type="entry name" value="AMP-binding_CS"/>
</dbReference>
<dbReference type="Gene3D" id="3.40.50.12780">
    <property type="entry name" value="N-terminal domain of ligase-like"/>
    <property type="match status" value="1"/>
</dbReference>
<sequence length="532" mass="56125">MNGMAFSELTPTAFAARAAAVFADRPAVVDGGLRFTYAELWQRSTRLAGALAAHGVRPGDRVAVLAPNTHVLLEAHYGVPLAGAVLVALNTRLAPAEIAYILGHSGAATVVVDAEYRDLLAAALRADPSLRPTVVESGGGADAYEALLAAADPLALPVADEKSLLSLNYTSGTTGRPKGVMYHHRGAYLQALAMAYQAKLDTSSRYLWTLPMFHTNGWCFPWAVTAAGGVHHCLRKVDAAAIWRAIREDGVTHFCAAPTVLAMLAADPAAGLPAEREHRVQAFAGGAPPAPALLAELGAAGVEIHHLYGLTETFGPAVVCAPQPEWRGLPAERRAALTARQGIANIVAEPVRVVDESGTDVPADGAALGEIVLRGNNVMLGYYRDPEATAAACTADGWFRTGDLGVLHPDGYVELRDRAKDVIISGGENVTSVEVEHTLARHPAVLDAAVVGAPHPKWGEVPVAYVTLRAGTSADEAELIAFVRDRIAKFKAPHRVVFGDLPKTSTGKIQKALLRTHAAGPLGTEPWHRENT</sequence>
<dbReference type="Pfam" id="PF00501">
    <property type="entry name" value="AMP-binding"/>
    <property type="match status" value="1"/>
</dbReference>
<dbReference type="InterPro" id="IPR045851">
    <property type="entry name" value="AMP-bd_C_sf"/>
</dbReference>
<evidence type="ECO:0000313" key="8">
    <source>
        <dbReference type="Proteomes" id="UP001500466"/>
    </source>
</evidence>
<name>A0ABP9I1T3_9ACTN</name>
<comment type="similarity">
    <text evidence="1">Belongs to the ATP-dependent AMP-binding enzyme family.</text>
</comment>
<protein>
    <submittedName>
        <fullName evidence="7">Acyl--CoA ligase family protein</fullName>
    </submittedName>
</protein>
<dbReference type="PANTHER" id="PTHR43859">
    <property type="entry name" value="ACYL-ACTIVATING ENZYME"/>
    <property type="match status" value="1"/>
</dbReference>
<keyword evidence="8" id="KW-1185">Reference proteome</keyword>
<dbReference type="Proteomes" id="UP001500466">
    <property type="component" value="Unassembled WGS sequence"/>
</dbReference>
<dbReference type="PANTHER" id="PTHR43859:SF4">
    <property type="entry name" value="BUTANOATE--COA LIGASE AAE1-RELATED"/>
    <property type="match status" value="1"/>
</dbReference>
<dbReference type="Gene3D" id="3.30.300.30">
    <property type="match status" value="1"/>
</dbReference>
<feature type="domain" description="AMP-binding enzyme C-terminal" evidence="6">
    <location>
        <begin position="434"/>
        <end position="508"/>
    </location>
</feature>
<evidence type="ECO:0000256" key="3">
    <source>
        <dbReference type="ARBA" id="ARBA00022832"/>
    </source>
</evidence>
<evidence type="ECO:0000313" key="7">
    <source>
        <dbReference type="EMBL" id="GAA4984389.1"/>
    </source>
</evidence>
<keyword evidence="3" id="KW-0276">Fatty acid metabolism</keyword>
<keyword evidence="4" id="KW-0443">Lipid metabolism</keyword>
<comment type="caution">
    <text evidence="7">The sequence shown here is derived from an EMBL/GenBank/DDBJ whole genome shotgun (WGS) entry which is preliminary data.</text>
</comment>
<evidence type="ECO:0000256" key="2">
    <source>
        <dbReference type="ARBA" id="ARBA00022598"/>
    </source>
</evidence>
<dbReference type="PROSITE" id="PS00455">
    <property type="entry name" value="AMP_BINDING"/>
    <property type="match status" value="1"/>
</dbReference>
<organism evidence="7 8">
    <name type="scientific">Yinghuangia aomiensis</name>
    <dbReference type="NCBI Taxonomy" id="676205"/>
    <lineage>
        <taxon>Bacteria</taxon>
        <taxon>Bacillati</taxon>
        <taxon>Actinomycetota</taxon>
        <taxon>Actinomycetes</taxon>
        <taxon>Kitasatosporales</taxon>
        <taxon>Streptomycetaceae</taxon>
        <taxon>Yinghuangia</taxon>
    </lineage>
</organism>
<dbReference type="Pfam" id="PF13193">
    <property type="entry name" value="AMP-binding_C"/>
    <property type="match status" value="1"/>
</dbReference>
<evidence type="ECO:0000259" key="6">
    <source>
        <dbReference type="Pfam" id="PF13193"/>
    </source>
</evidence>
<gene>
    <name evidence="7" type="ORF">GCM10023205_63060</name>
</gene>
<dbReference type="InterPro" id="IPR025110">
    <property type="entry name" value="AMP-bd_C"/>
</dbReference>
<dbReference type="GO" id="GO:0016874">
    <property type="term" value="F:ligase activity"/>
    <property type="evidence" value="ECO:0007669"/>
    <property type="project" value="UniProtKB-KW"/>
</dbReference>